<sequence length="71" mass="8090">MNIIEDILLPLAIIIVGLSYSKWLYKINNGFFRKNVDLFSNSKDLQGWFGALVLIATGLIFLLKGIFNHTF</sequence>
<keyword evidence="3" id="KW-1185">Reference proteome</keyword>
<name>A0ABS1KJB8_9FLAO</name>
<organism evidence="2 3">
    <name type="scientific">Flavobacterium tagetis</name>
    <dbReference type="NCBI Taxonomy" id="2801336"/>
    <lineage>
        <taxon>Bacteria</taxon>
        <taxon>Pseudomonadati</taxon>
        <taxon>Bacteroidota</taxon>
        <taxon>Flavobacteriia</taxon>
        <taxon>Flavobacteriales</taxon>
        <taxon>Flavobacteriaceae</taxon>
        <taxon>Flavobacterium</taxon>
    </lineage>
</organism>
<evidence type="ECO:0000313" key="3">
    <source>
        <dbReference type="Proteomes" id="UP000603728"/>
    </source>
</evidence>
<dbReference type="EMBL" id="JAERSF010000006">
    <property type="protein sequence ID" value="MBL0739554.1"/>
    <property type="molecule type" value="Genomic_DNA"/>
</dbReference>
<comment type="caution">
    <text evidence="2">The sequence shown here is derived from an EMBL/GenBank/DDBJ whole genome shotgun (WGS) entry which is preliminary data.</text>
</comment>
<accession>A0ABS1KJB8</accession>
<reference evidence="2 3" key="1">
    <citation type="submission" date="2021-01" db="EMBL/GenBank/DDBJ databases">
        <title>Genome seq and assembly of Flavobacterium sp. GN10.</title>
        <authorList>
            <person name="Chhetri G."/>
        </authorList>
    </citation>
    <scope>NUCLEOTIDE SEQUENCE [LARGE SCALE GENOMIC DNA]</scope>
    <source>
        <strain evidence="2 3">GN10</strain>
    </source>
</reference>
<evidence type="ECO:0000256" key="1">
    <source>
        <dbReference type="SAM" id="Phobius"/>
    </source>
</evidence>
<keyword evidence="1" id="KW-1133">Transmembrane helix</keyword>
<keyword evidence="1" id="KW-0812">Transmembrane</keyword>
<keyword evidence="1" id="KW-0472">Membrane</keyword>
<feature type="transmembrane region" description="Helical" evidence="1">
    <location>
        <begin position="7"/>
        <end position="25"/>
    </location>
</feature>
<dbReference type="Proteomes" id="UP000603728">
    <property type="component" value="Unassembled WGS sequence"/>
</dbReference>
<feature type="transmembrane region" description="Helical" evidence="1">
    <location>
        <begin position="45"/>
        <end position="67"/>
    </location>
</feature>
<gene>
    <name evidence="2" type="ORF">JI750_21865</name>
</gene>
<protein>
    <recommendedName>
        <fullName evidence="4">Immunity protein 17</fullName>
    </recommendedName>
</protein>
<proteinExistence type="predicted"/>
<evidence type="ECO:0008006" key="4">
    <source>
        <dbReference type="Google" id="ProtNLM"/>
    </source>
</evidence>
<dbReference type="RefSeq" id="WP_202006527.1">
    <property type="nucleotide sequence ID" value="NZ_JAERSF010000006.1"/>
</dbReference>
<evidence type="ECO:0000313" key="2">
    <source>
        <dbReference type="EMBL" id="MBL0739554.1"/>
    </source>
</evidence>